<dbReference type="InterPro" id="IPR016024">
    <property type="entry name" value="ARM-type_fold"/>
</dbReference>
<dbReference type="Pfam" id="PF08713">
    <property type="entry name" value="DNA_alkylation"/>
    <property type="match status" value="1"/>
</dbReference>
<gene>
    <name evidence="2" type="ORF">THASP1DRAFT_29376</name>
</gene>
<feature type="region of interest" description="Disordered" evidence="1">
    <location>
        <begin position="265"/>
        <end position="309"/>
    </location>
</feature>
<dbReference type="PANTHER" id="PTHR41291:SF1">
    <property type="entry name" value="DNA ALKYLATION REPAIR PROTEIN"/>
    <property type="match status" value="1"/>
</dbReference>
<feature type="compositionally biased region" description="Polar residues" evidence="1">
    <location>
        <begin position="284"/>
        <end position="294"/>
    </location>
</feature>
<organism evidence="2 3">
    <name type="scientific">Thamnocephalis sphaerospora</name>
    <dbReference type="NCBI Taxonomy" id="78915"/>
    <lineage>
        <taxon>Eukaryota</taxon>
        <taxon>Fungi</taxon>
        <taxon>Fungi incertae sedis</taxon>
        <taxon>Zoopagomycota</taxon>
        <taxon>Zoopagomycotina</taxon>
        <taxon>Zoopagomycetes</taxon>
        <taxon>Zoopagales</taxon>
        <taxon>Sigmoideomycetaceae</taxon>
        <taxon>Thamnocephalis</taxon>
    </lineage>
</organism>
<dbReference type="AlphaFoldDB" id="A0A4P9XRU3"/>
<evidence type="ECO:0000256" key="1">
    <source>
        <dbReference type="SAM" id="MobiDB-lite"/>
    </source>
</evidence>
<evidence type="ECO:0000313" key="2">
    <source>
        <dbReference type="EMBL" id="RKP08824.1"/>
    </source>
</evidence>
<reference evidence="3" key="1">
    <citation type="journal article" date="2018" name="Nat. Microbiol.">
        <title>Leveraging single-cell genomics to expand the fungal tree of life.</title>
        <authorList>
            <person name="Ahrendt S.R."/>
            <person name="Quandt C.A."/>
            <person name="Ciobanu D."/>
            <person name="Clum A."/>
            <person name="Salamov A."/>
            <person name="Andreopoulos B."/>
            <person name="Cheng J.F."/>
            <person name="Woyke T."/>
            <person name="Pelin A."/>
            <person name="Henrissat B."/>
            <person name="Reynolds N.K."/>
            <person name="Benny G.L."/>
            <person name="Smith M.E."/>
            <person name="James T.Y."/>
            <person name="Grigoriev I.V."/>
        </authorList>
    </citation>
    <scope>NUCLEOTIDE SEQUENCE [LARGE SCALE GENOMIC DNA]</scope>
    <source>
        <strain evidence="3">RSA 1356</strain>
    </source>
</reference>
<dbReference type="Gene3D" id="1.25.10.90">
    <property type="match status" value="1"/>
</dbReference>
<keyword evidence="3" id="KW-1185">Reference proteome</keyword>
<dbReference type="OrthoDB" id="5580526at2759"/>
<name>A0A4P9XRU3_9FUNG</name>
<evidence type="ECO:0000313" key="3">
    <source>
        <dbReference type="Proteomes" id="UP000271241"/>
    </source>
</evidence>
<dbReference type="CDD" id="cd06561">
    <property type="entry name" value="AlkD_like"/>
    <property type="match status" value="1"/>
</dbReference>
<proteinExistence type="predicted"/>
<dbReference type="EMBL" id="KZ992566">
    <property type="protein sequence ID" value="RKP08824.1"/>
    <property type="molecule type" value="Genomic_DNA"/>
</dbReference>
<accession>A0A4P9XRU3</accession>
<protein>
    <submittedName>
        <fullName evidence="2">Armadillo-type protein</fullName>
    </submittedName>
</protein>
<dbReference type="PANTHER" id="PTHR41291">
    <property type="entry name" value="DNA ALKYLATION REPAIR PROTEIN"/>
    <property type="match status" value="1"/>
</dbReference>
<dbReference type="Proteomes" id="UP000271241">
    <property type="component" value="Unassembled WGS sequence"/>
</dbReference>
<dbReference type="SUPFAM" id="SSF48371">
    <property type="entry name" value="ARM repeat"/>
    <property type="match status" value="1"/>
</dbReference>
<dbReference type="InterPro" id="IPR014825">
    <property type="entry name" value="DNA_alkylation"/>
</dbReference>
<sequence>MTRSKVSVVSTVQALAAIADDKALASALVRHLRDIGTEANRQGMQRFGINTERACGVSMATLRPLARTLKPPRHKCAEYLWQSGVHEARVLATLLYAPDQLTRNAMDAMVADIDSWDLCDQACGNLLRRVDTRWELAYVWVEQEHEFVRRAGFALVASMAAKKGTTPAAMAISGTDAQFCDWLKGPALQYAADERNFVKKAVHWSIRQIGKRNADLWVAAMACARLLTEREEAVARWVGRESLRELNTRKPSGVKDAAITSDLKAERGQSVLDTPRKHKRVLSSEETSSAQPLETSAMPGVRRSTRCKR</sequence>